<name>A0AAV2RCI1_MEGNR</name>
<comment type="function">
    <text evidence="3">Plays a central role in 2-thiolation of mcm(5)S(2)U at tRNA wobble positions of tRNA(Lys), tRNA(Glu) and tRNA(Gln). May act by forming a heterodimer with NCS6/CTU1 that ligates sulfur from thiocarboxylated URM1 onto the uridine of tRNAs at wobble position.</text>
</comment>
<comment type="subcellular location">
    <subcellularLocation>
        <location evidence="3">Cytoplasm</location>
    </subcellularLocation>
</comment>
<evidence type="ECO:0000256" key="2">
    <source>
        <dbReference type="ARBA" id="ARBA00022694"/>
    </source>
</evidence>
<evidence type="ECO:0000313" key="5">
    <source>
        <dbReference type="EMBL" id="CAL4122850.1"/>
    </source>
</evidence>
<dbReference type="GO" id="GO:0000049">
    <property type="term" value="F:tRNA binding"/>
    <property type="evidence" value="ECO:0007669"/>
    <property type="project" value="InterPro"/>
</dbReference>
<dbReference type="GO" id="GO:0016779">
    <property type="term" value="F:nucleotidyltransferase activity"/>
    <property type="evidence" value="ECO:0007669"/>
    <property type="project" value="UniProtKB-UniRule"/>
</dbReference>
<dbReference type="InterPro" id="IPR019407">
    <property type="entry name" value="CTU2"/>
</dbReference>
<evidence type="ECO:0000256" key="1">
    <source>
        <dbReference type="ARBA" id="ARBA00022490"/>
    </source>
</evidence>
<dbReference type="GO" id="GO:0032447">
    <property type="term" value="P:protein urmylation"/>
    <property type="evidence" value="ECO:0007669"/>
    <property type="project" value="UniProtKB-UniRule"/>
</dbReference>
<protein>
    <recommendedName>
        <fullName evidence="3">Cytoplasmic tRNA 2-thiolation protein 2</fullName>
    </recommendedName>
</protein>
<keyword evidence="6" id="KW-1185">Reference proteome</keyword>
<dbReference type="AlphaFoldDB" id="A0AAV2RCI1"/>
<evidence type="ECO:0000256" key="3">
    <source>
        <dbReference type="HAMAP-Rule" id="MF_03054"/>
    </source>
</evidence>
<organism evidence="4 6">
    <name type="scientific">Meganyctiphanes norvegica</name>
    <name type="common">Northern krill</name>
    <name type="synonym">Thysanopoda norvegica</name>
    <dbReference type="NCBI Taxonomy" id="48144"/>
    <lineage>
        <taxon>Eukaryota</taxon>
        <taxon>Metazoa</taxon>
        <taxon>Ecdysozoa</taxon>
        <taxon>Arthropoda</taxon>
        <taxon>Crustacea</taxon>
        <taxon>Multicrustacea</taxon>
        <taxon>Malacostraca</taxon>
        <taxon>Eumalacostraca</taxon>
        <taxon>Eucarida</taxon>
        <taxon>Euphausiacea</taxon>
        <taxon>Euphausiidae</taxon>
        <taxon>Meganyctiphanes</taxon>
    </lineage>
</organism>
<dbReference type="HAMAP" id="MF_03054">
    <property type="entry name" value="CTU2"/>
    <property type="match status" value="1"/>
</dbReference>
<dbReference type="PANTHER" id="PTHR20882">
    <property type="entry name" value="CYTOPLASMIC TRNA 2-THIOLATION PROTEIN 2"/>
    <property type="match status" value="1"/>
</dbReference>
<comment type="caution">
    <text evidence="4">The sequence shown here is derived from an EMBL/GenBank/DDBJ whole genome shotgun (WGS) entry which is preliminary data.</text>
</comment>
<accession>A0AAV2RCI1</accession>
<proteinExistence type="inferred from homology"/>
<keyword evidence="2 3" id="KW-0819">tRNA processing</keyword>
<keyword evidence="1 3" id="KW-0963">Cytoplasm</keyword>
<dbReference type="Pfam" id="PF10288">
    <property type="entry name" value="CTU2"/>
    <property type="match status" value="1"/>
</dbReference>
<dbReference type="Gene3D" id="3.40.50.620">
    <property type="entry name" value="HUPs"/>
    <property type="match status" value="1"/>
</dbReference>
<dbReference type="EMBL" id="CAXKWB010020877">
    <property type="protein sequence ID" value="CAL4122848.1"/>
    <property type="molecule type" value="Genomic_DNA"/>
</dbReference>
<dbReference type="Proteomes" id="UP001497623">
    <property type="component" value="Unassembled WGS sequence"/>
</dbReference>
<evidence type="ECO:0000313" key="6">
    <source>
        <dbReference type="Proteomes" id="UP001497623"/>
    </source>
</evidence>
<gene>
    <name evidence="4" type="ORF">MNOR_LOCUS23559</name>
    <name evidence="5" type="ORF">MNOR_LOCUS23560</name>
</gene>
<comment type="pathway">
    <text evidence="3">tRNA modification; 5-methoxycarbonylmethyl-2-thiouridine-tRNA biosynthesis.</text>
</comment>
<dbReference type="SUPFAM" id="SSF52402">
    <property type="entry name" value="Adenine nucleotide alpha hydrolases-like"/>
    <property type="match status" value="1"/>
</dbReference>
<comment type="similarity">
    <text evidence="3">Belongs to the CTU2/NCS2 family.</text>
</comment>
<dbReference type="GO" id="GO:0016783">
    <property type="term" value="F:sulfurtransferase activity"/>
    <property type="evidence" value="ECO:0007669"/>
    <property type="project" value="TreeGrafter"/>
</dbReference>
<dbReference type="GO" id="GO:0002143">
    <property type="term" value="P:tRNA wobble position uridine thiolation"/>
    <property type="evidence" value="ECO:0007669"/>
    <property type="project" value="TreeGrafter"/>
</dbReference>
<dbReference type="EMBL" id="CAXKWB010020877">
    <property type="protein sequence ID" value="CAL4122850.1"/>
    <property type="molecule type" value="Genomic_DNA"/>
</dbReference>
<evidence type="ECO:0000313" key="4">
    <source>
        <dbReference type="EMBL" id="CAL4122848.1"/>
    </source>
</evidence>
<reference evidence="4 6" key="1">
    <citation type="submission" date="2024-05" db="EMBL/GenBank/DDBJ databases">
        <authorList>
            <person name="Wallberg A."/>
        </authorList>
    </citation>
    <scope>NUCLEOTIDE SEQUENCE [LARGE SCALE GENOMIC DNA]</scope>
</reference>
<dbReference type="InterPro" id="IPR014729">
    <property type="entry name" value="Rossmann-like_a/b/a_fold"/>
</dbReference>
<dbReference type="GO" id="GO:0005829">
    <property type="term" value="C:cytosol"/>
    <property type="evidence" value="ECO:0007669"/>
    <property type="project" value="TreeGrafter"/>
</dbReference>
<sequence length="471" mass="51543">MCSVDPDEITEMIKDTEELDIKSGEILCRKCNEDIAEVVLRKKDPYCKKCFLKYFIHKFRATIGKSKMIFPNDRVLVSVSGGSSSMTLLHLLRGALDEDDHKKFRFVPYFLHIDECCLTDANAKCISLDICKHVSSKNFICYTVSIEQSMSSDPITPLQYSEQTKHIVSEDLKFKLQELFNSCSSSSAREDLLLQLRQDMISRCAESLGFTKVFVGDNATGLAVSLLSSVAQGRGAHLASKVHFKSLHGQTENYRPMRELLINEIDAYISINNISKFQTDNSGQGESIGQCTEKFVLGLQSEFPSTIPTIFRTGDKLASENKMDSESGSNDNCALCGRILDTDQGLASALHATVVSQQMSVSNRSTIRSNEAVTEVSSPEKAVANSSAMNGGCCGEGGCCGGGGGGCGTSGSKAPCLELTKPLVESCLCYGCRVILRELAEVDKLPSVVKKAALTQEKRKQMKNEIKDFLL</sequence>
<dbReference type="PANTHER" id="PTHR20882:SF14">
    <property type="entry name" value="CYTOPLASMIC TRNA 2-THIOLATION PROTEIN 2"/>
    <property type="match status" value="1"/>
</dbReference>